<protein>
    <submittedName>
        <fullName evidence="5">GntR family transcriptional regulator</fullName>
    </submittedName>
</protein>
<evidence type="ECO:0000313" key="5">
    <source>
        <dbReference type="EMBL" id="SDI54958.1"/>
    </source>
</evidence>
<dbReference type="CDD" id="cd07377">
    <property type="entry name" value="WHTH_GntR"/>
    <property type="match status" value="1"/>
</dbReference>
<dbReference type="Pfam" id="PF00392">
    <property type="entry name" value="GntR"/>
    <property type="match status" value="1"/>
</dbReference>
<dbReference type="OrthoDB" id="3214900at2"/>
<sequence>MIKLSYREIAAILRQEIMDGLYPHGSLLPPEPVLAERFGTARSAINNTFRVLRGEGLISTQQGRGTYVTAMTSPIVRNASLRYQAHAREQGHGAFDYEVRQLGMTPKSDLTISRVLPPEQVAEILGVSPGGEVLARSRQMYADNVPVQIATSYIPLDIAADTVLEEAEQGAGGMVSRMADLGFQQTRMTERITVRPPSEAEAEFLSMSSEQRVYVIHHVGWTSSNRPVEVCVHVMPTHYWQLDYSWEVDPTSS</sequence>
<dbReference type="PROSITE" id="PS50949">
    <property type="entry name" value="HTH_GNTR"/>
    <property type="match status" value="1"/>
</dbReference>
<dbReference type="InterPro" id="IPR028978">
    <property type="entry name" value="Chorismate_lyase_/UTRA_dom_sf"/>
</dbReference>
<keyword evidence="1" id="KW-0805">Transcription regulation</keyword>
<dbReference type="PANTHER" id="PTHR44846">
    <property type="entry name" value="MANNOSYL-D-GLYCERATE TRANSPORT/METABOLISM SYSTEM REPRESSOR MNGR-RELATED"/>
    <property type="match status" value="1"/>
</dbReference>
<dbReference type="RefSeq" id="WP_093176263.1">
    <property type="nucleotide sequence ID" value="NZ_FNCN01000068.1"/>
</dbReference>
<dbReference type="Pfam" id="PF07702">
    <property type="entry name" value="UTRA"/>
    <property type="match status" value="1"/>
</dbReference>
<dbReference type="Gene3D" id="3.40.1410.10">
    <property type="entry name" value="Chorismate lyase-like"/>
    <property type="match status" value="1"/>
</dbReference>
<gene>
    <name evidence="5" type="ORF">SAMN05421505_1682</name>
</gene>
<dbReference type="SMART" id="SM00866">
    <property type="entry name" value="UTRA"/>
    <property type="match status" value="1"/>
</dbReference>
<dbReference type="Gene3D" id="1.10.10.10">
    <property type="entry name" value="Winged helix-like DNA-binding domain superfamily/Winged helix DNA-binding domain"/>
    <property type="match status" value="1"/>
</dbReference>
<evidence type="ECO:0000313" key="6">
    <source>
        <dbReference type="Proteomes" id="UP000198923"/>
    </source>
</evidence>
<dbReference type="InterPro" id="IPR050679">
    <property type="entry name" value="Bact_HTH_transcr_reg"/>
</dbReference>
<dbReference type="InterPro" id="IPR011663">
    <property type="entry name" value="UTRA"/>
</dbReference>
<keyword evidence="2" id="KW-0238">DNA-binding</keyword>
<feature type="domain" description="HTH gntR-type" evidence="4">
    <location>
        <begin position="3"/>
        <end position="71"/>
    </location>
</feature>
<dbReference type="PANTHER" id="PTHR44846:SF17">
    <property type="entry name" value="GNTR-FAMILY TRANSCRIPTIONAL REGULATOR"/>
    <property type="match status" value="1"/>
</dbReference>
<keyword evidence="6" id="KW-1185">Reference proteome</keyword>
<keyword evidence="3" id="KW-0804">Transcription</keyword>
<dbReference type="InterPro" id="IPR036390">
    <property type="entry name" value="WH_DNA-bd_sf"/>
</dbReference>
<evidence type="ECO:0000256" key="3">
    <source>
        <dbReference type="ARBA" id="ARBA00023163"/>
    </source>
</evidence>
<dbReference type="GO" id="GO:0045892">
    <property type="term" value="P:negative regulation of DNA-templated transcription"/>
    <property type="evidence" value="ECO:0007669"/>
    <property type="project" value="TreeGrafter"/>
</dbReference>
<dbReference type="SUPFAM" id="SSF64288">
    <property type="entry name" value="Chorismate lyase-like"/>
    <property type="match status" value="1"/>
</dbReference>
<dbReference type="AlphaFoldDB" id="A0A1G8LH65"/>
<dbReference type="STRING" id="504805.SAMN05421505_1682"/>
<dbReference type="InterPro" id="IPR000524">
    <property type="entry name" value="Tscrpt_reg_HTH_GntR"/>
</dbReference>
<dbReference type="SUPFAM" id="SSF46785">
    <property type="entry name" value="Winged helix' DNA-binding domain"/>
    <property type="match status" value="1"/>
</dbReference>
<evidence type="ECO:0000256" key="2">
    <source>
        <dbReference type="ARBA" id="ARBA00023125"/>
    </source>
</evidence>
<evidence type="ECO:0000256" key="1">
    <source>
        <dbReference type="ARBA" id="ARBA00023015"/>
    </source>
</evidence>
<dbReference type="GO" id="GO:0003677">
    <property type="term" value="F:DNA binding"/>
    <property type="evidence" value="ECO:0007669"/>
    <property type="project" value="UniProtKB-KW"/>
</dbReference>
<dbReference type="SMART" id="SM00345">
    <property type="entry name" value="HTH_GNTR"/>
    <property type="match status" value="1"/>
</dbReference>
<organism evidence="5 6">
    <name type="scientific">Sinosporangium album</name>
    <dbReference type="NCBI Taxonomy" id="504805"/>
    <lineage>
        <taxon>Bacteria</taxon>
        <taxon>Bacillati</taxon>
        <taxon>Actinomycetota</taxon>
        <taxon>Actinomycetes</taxon>
        <taxon>Streptosporangiales</taxon>
        <taxon>Streptosporangiaceae</taxon>
        <taxon>Sinosporangium</taxon>
    </lineage>
</organism>
<evidence type="ECO:0000259" key="4">
    <source>
        <dbReference type="PROSITE" id="PS50949"/>
    </source>
</evidence>
<name>A0A1G8LH65_9ACTN</name>
<proteinExistence type="predicted"/>
<reference evidence="5 6" key="1">
    <citation type="submission" date="2016-10" db="EMBL/GenBank/DDBJ databases">
        <authorList>
            <person name="de Groot N.N."/>
        </authorList>
    </citation>
    <scope>NUCLEOTIDE SEQUENCE [LARGE SCALE GENOMIC DNA]</scope>
    <source>
        <strain evidence="5 6">CPCC 201354</strain>
    </source>
</reference>
<dbReference type="InterPro" id="IPR036388">
    <property type="entry name" value="WH-like_DNA-bd_sf"/>
</dbReference>
<accession>A0A1G8LH65</accession>
<dbReference type="EMBL" id="FNCN01000068">
    <property type="protein sequence ID" value="SDI54958.1"/>
    <property type="molecule type" value="Genomic_DNA"/>
</dbReference>
<dbReference type="GO" id="GO:0003700">
    <property type="term" value="F:DNA-binding transcription factor activity"/>
    <property type="evidence" value="ECO:0007669"/>
    <property type="project" value="InterPro"/>
</dbReference>
<dbReference type="Proteomes" id="UP000198923">
    <property type="component" value="Unassembled WGS sequence"/>
</dbReference>